<comment type="caution">
    <text evidence="16">The sequence shown here is derived from an EMBL/GenBank/DDBJ whole genome shotgun (WGS) entry which is preliminary data.</text>
</comment>
<keyword evidence="2 11" id="KW-0813">Transport</keyword>
<keyword evidence="6" id="KW-0408">Iron</keyword>
<reference evidence="16 17" key="1">
    <citation type="submission" date="2019-07" db="EMBL/GenBank/DDBJ databases">
        <title>Sphingomonas solaris sp. nov., isolated from a solar panel from Boston, Massachusetts.</title>
        <authorList>
            <person name="Tanner K."/>
            <person name="Pascual J."/>
            <person name="Mancuso C."/>
            <person name="Pereto J."/>
            <person name="Khalil A."/>
            <person name="Vilanova C."/>
        </authorList>
    </citation>
    <scope>NUCLEOTIDE SEQUENCE [LARGE SCALE GENOMIC DNA]</scope>
    <source>
        <strain evidence="16 17">R4DWN</strain>
    </source>
</reference>
<feature type="chain" id="PRO_5022151884" evidence="13">
    <location>
        <begin position="27"/>
        <end position="756"/>
    </location>
</feature>
<keyword evidence="17" id="KW-1185">Reference proteome</keyword>
<name>A0A558RCT7_9SPHN</name>
<comment type="similarity">
    <text evidence="11 12">Belongs to the TonB-dependent receptor family.</text>
</comment>
<dbReference type="OrthoDB" id="7463630at2"/>
<dbReference type="SUPFAM" id="SSF56935">
    <property type="entry name" value="Porins"/>
    <property type="match status" value="1"/>
</dbReference>
<evidence type="ECO:0000256" key="13">
    <source>
        <dbReference type="SAM" id="SignalP"/>
    </source>
</evidence>
<protein>
    <submittedName>
        <fullName evidence="16">TonB-dependent receptor</fullName>
    </submittedName>
</protein>
<accession>A0A558RCT7</accession>
<keyword evidence="3 11" id="KW-1134">Transmembrane beta strand</keyword>
<keyword evidence="13" id="KW-0732">Signal</keyword>
<proteinExistence type="inferred from homology"/>
<evidence type="ECO:0000256" key="1">
    <source>
        <dbReference type="ARBA" id="ARBA00004571"/>
    </source>
</evidence>
<keyword evidence="16" id="KW-0675">Receptor</keyword>
<gene>
    <name evidence="16" type="ORF">FOY91_01620</name>
</gene>
<sequence length="756" mass="80336">MIRRRTIAAGAVPVALIVAATGPAIAQDAGEIVVTAQRRVERLRDVPAAVTVVSGATMEAADLSDAKAIIRFTPGFSGAADNNFVDGIAIRGIASNDYGIGGDPSIGVFRDGIHLGRTGTAITTSYDLARIEALRGPQVFLFGRNAISGALAIVTVAPDPDRAGGYASARLGTRDRHEVQGAYNVPLGDGWAFRLAADRETEDGSTRNVALPDARRLGWRNVAAVRASLLHRGETTTVRLTGEYEHRRLSGAAHRAQDDTEVFATLASVAPDLAIGGGRRDVDSDVRAPVDATRVGSLTLRIDHVAGDWTFASLTGVRAHRYRYLEDYDGTPLTIDTYGVRQRGDYASQEFTAVSSGGPVTWSFGVSAYRERIRSVHTNAIAETIVCGPAWGYTDCDALTADFYGTPYVPSPDGTLTDINRARGANRGVSAYGAADWQATPTLTLGAGARWTRDRKRFDLDVPPVASSLGNIFLSTYHTDGYVRAARTWDGLSPRLTLRWQPSRAWTLYASATRGTKAGGSGTFSLPGPGALDDYGPAPAGTRPDDYGEEKVRSIEAGAKGRLPAGLGTAALTVFHYIYDDLQANVFDPVTHSTQVVNIGRVYGSGVEAEATLTLGRHVDLTIEGAYIHTRKTRDRECTARDCGGLGNPALSGGAILRVHAPFRGGEAYAQGEASYAGRARRSFDDRGFGRVPACGRADMRAGYAADAGWTVEGYLRNVTDAICYAGADNGGGTSPATRWAPILARSAGMTVTRRF</sequence>
<keyword evidence="10 11" id="KW-0998">Cell outer membrane</keyword>
<dbReference type="Proteomes" id="UP000318681">
    <property type="component" value="Unassembled WGS sequence"/>
</dbReference>
<dbReference type="AlphaFoldDB" id="A0A558RCT7"/>
<dbReference type="InterPro" id="IPR039426">
    <property type="entry name" value="TonB-dep_rcpt-like"/>
</dbReference>
<dbReference type="RefSeq" id="WP_145147444.1">
    <property type="nucleotide sequence ID" value="NZ_VNIM01000003.1"/>
</dbReference>
<dbReference type="Gene3D" id="2.40.170.20">
    <property type="entry name" value="TonB-dependent receptor, beta-barrel domain"/>
    <property type="match status" value="1"/>
</dbReference>
<organism evidence="16 17">
    <name type="scientific">Alterirhizorhabdus solaris</name>
    <dbReference type="NCBI Taxonomy" id="2529389"/>
    <lineage>
        <taxon>Bacteria</taxon>
        <taxon>Pseudomonadati</taxon>
        <taxon>Pseudomonadota</taxon>
        <taxon>Alphaproteobacteria</taxon>
        <taxon>Sphingomonadales</taxon>
        <taxon>Rhizorhabdaceae</taxon>
        <taxon>Alterirhizorhabdus</taxon>
    </lineage>
</organism>
<comment type="subcellular location">
    <subcellularLocation>
        <location evidence="1 11">Cell outer membrane</location>
        <topology evidence="1 11">Multi-pass membrane protein</topology>
    </subcellularLocation>
</comment>
<evidence type="ECO:0000256" key="8">
    <source>
        <dbReference type="ARBA" id="ARBA00023077"/>
    </source>
</evidence>
<keyword evidence="7" id="KW-0406">Ion transport</keyword>
<dbReference type="GO" id="GO:0009279">
    <property type="term" value="C:cell outer membrane"/>
    <property type="evidence" value="ECO:0007669"/>
    <property type="project" value="UniProtKB-SubCell"/>
</dbReference>
<evidence type="ECO:0000256" key="3">
    <source>
        <dbReference type="ARBA" id="ARBA00022452"/>
    </source>
</evidence>
<feature type="domain" description="TonB-dependent receptor-like beta-barrel" evidence="14">
    <location>
        <begin position="290"/>
        <end position="719"/>
    </location>
</feature>
<feature type="signal peptide" evidence="13">
    <location>
        <begin position="1"/>
        <end position="26"/>
    </location>
</feature>
<evidence type="ECO:0000256" key="5">
    <source>
        <dbReference type="ARBA" id="ARBA00022692"/>
    </source>
</evidence>
<dbReference type="EMBL" id="VNIM01000003">
    <property type="protein sequence ID" value="TVV77259.1"/>
    <property type="molecule type" value="Genomic_DNA"/>
</dbReference>
<dbReference type="InterPro" id="IPR012910">
    <property type="entry name" value="Plug_dom"/>
</dbReference>
<evidence type="ECO:0000256" key="11">
    <source>
        <dbReference type="PROSITE-ProRule" id="PRU01360"/>
    </source>
</evidence>
<keyword evidence="5 11" id="KW-0812">Transmembrane</keyword>
<evidence type="ECO:0000256" key="10">
    <source>
        <dbReference type="ARBA" id="ARBA00023237"/>
    </source>
</evidence>
<dbReference type="PANTHER" id="PTHR32552">
    <property type="entry name" value="FERRICHROME IRON RECEPTOR-RELATED"/>
    <property type="match status" value="1"/>
</dbReference>
<dbReference type="PROSITE" id="PS52016">
    <property type="entry name" value="TONB_DEPENDENT_REC_3"/>
    <property type="match status" value="1"/>
</dbReference>
<evidence type="ECO:0000256" key="6">
    <source>
        <dbReference type="ARBA" id="ARBA00023004"/>
    </source>
</evidence>
<dbReference type="PANTHER" id="PTHR32552:SF81">
    <property type="entry name" value="TONB-DEPENDENT OUTER MEMBRANE RECEPTOR"/>
    <property type="match status" value="1"/>
</dbReference>
<feature type="domain" description="TonB-dependent receptor plug" evidence="15">
    <location>
        <begin position="43"/>
        <end position="150"/>
    </location>
</feature>
<dbReference type="Pfam" id="PF00593">
    <property type="entry name" value="TonB_dep_Rec_b-barrel"/>
    <property type="match status" value="1"/>
</dbReference>
<evidence type="ECO:0000256" key="7">
    <source>
        <dbReference type="ARBA" id="ARBA00023065"/>
    </source>
</evidence>
<dbReference type="GO" id="GO:0006826">
    <property type="term" value="P:iron ion transport"/>
    <property type="evidence" value="ECO:0007669"/>
    <property type="project" value="UniProtKB-KW"/>
</dbReference>
<evidence type="ECO:0000256" key="12">
    <source>
        <dbReference type="RuleBase" id="RU003357"/>
    </source>
</evidence>
<keyword evidence="9 11" id="KW-0472">Membrane</keyword>
<keyword evidence="4" id="KW-0410">Iron transport</keyword>
<dbReference type="InterPro" id="IPR036942">
    <property type="entry name" value="Beta-barrel_TonB_sf"/>
</dbReference>
<evidence type="ECO:0000313" key="16">
    <source>
        <dbReference type="EMBL" id="TVV77259.1"/>
    </source>
</evidence>
<evidence type="ECO:0000256" key="4">
    <source>
        <dbReference type="ARBA" id="ARBA00022496"/>
    </source>
</evidence>
<evidence type="ECO:0000259" key="14">
    <source>
        <dbReference type="Pfam" id="PF00593"/>
    </source>
</evidence>
<evidence type="ECO:0000259" key="15">
    <source>
        <dbReference type="Pfam" id="PF07715"/>
    </source>
</evidence>
<evidence type="ECO:0000256" key="9">
    <source>
        <dbReference type="ARBA" id="ARBA00023136"/>
    </source>
</evidence>
<evidence type="ECO:0000313" key="17">
    <source>
        <dbReference type="Proteomes" id="UP000318681"/>
    </source>
</evidence>
<dbReference type="InterPro" id="IPR000531">
    <property type="entry name" value="Beta-barrel_TonB"/>
</dbReference>
<keyword evidence="8 12" id="KW-0798">TonB box</keyword>
<evidence type="ECO:0000256" key="2">
    <source>
        <dbReference type="ARBA" id="ARBA00022448"/>
    </source>
</evidence>
<dbReference type="Pfam" id="PF07715">
    <property type="entry name" value="Plug"/>
    <property type="match status" value="1"/>
</dbReference>